<protein>
    <recommendedName>
        <fullName evidence="2">Calcineurin-like phosphoesterase domain-containing protein</fullName>
    </recommendedName>
</protein>
<dbReference type="InterPro" id="IPR050535">
    <property type="entry name" value="DNA_Repair-Maintenance_Comp"/>
</dbReference>
<accession>X0YB27</accession>
<dbReference type="SUPFAM" id="SSF56300">
    <property type="entry name" value="Metallo-dependent phosphatases"/>
    <property type="match status" value="1"/>
</dbReference>
<proteinExistence type="predicted"/>
<comment type="caution">
    <text evidence="1">The sequence shown here is derived from an EMBL/GenBank/DDBJ whole genome shotgun (WGS) entry which is preliminary data.</text>
</comment>
<evidence type="ECO:0000313" key="1">
    <source>
        <dbReference type="EMBL" id="GAG44482.1"/>
    </source>
</evidence>
<dbReference type="AlphaFoldDB" id="X0YB27"/>
<dbReference type="InterPro" id="IPR029052">
    <property type="entry name" value="Metallo-depent_PP-like"/>
</dbReference>
<sequence length="230" mass="25762">HIIPGNHDPGISGKSIVGDNIYIYTDPTALQFGSTTFLLIPYEEKGEMGEKIAEMEKEIEGKEWILVAHGDYYGGLKELNPLEPGTYMPLSRKDLQRFKPRTVLLGHIHKPVSQDNVHYPGSPCGLDISETGRRSFLVFDTSDGSVVSRDVATDILNFNESFVIVPRDDEVSILQQDMNERIESWGIDPSDHPKVSVRVVARGYATDRRAILETLKHGFEGFKYSKDEGP</sequence>
<organism evidence="1">
    <name type="scientific">marine sediment metagenome</name>
    <dbReference type="NCBI Taxonomy" id="412755"/>
    <lineage>
        <taxon>unclassified sequences</taxon>
        <taxon>metagenomes</taxon>
        <taxon>ecological metagenomes</taxon>
    </lineage>
</organism>
<gene>
    <name evidence="1" type="ORF">S01H1_78267</name>
</gene>
<name>X0YB27_9ZZZZ</name>
<reference evidence="1" key="1">
    <citation type="journal article" date="2014" name="Front. Microbiol.">
        <title>High frequency of phylogenetically diverse reductive dehalogenase-homologous genes in deep subseafloor sedimentary metagenomes.</title>
        <authorList>
            <person name="Kawai M."/>
            <person name="Futagami T."/>
            <person name="Toyoda A."/>
            <person name="Takaki Y."/>
            <person name="Nishi S."/>
            <person name="Hori S."/>
            <person name="Arai W."/>
            <person name="Tsubouchi T."/>
            <person name="Morono Y."/>
            <person name="Uchiyama I."/>
            <person name="Ito T."/>
            <person name="Fujiyama A."/>
            <person name="Inagaki F."/>
            <person name="Takami H."/>
        </authorList>
    </citation>
    <scope>NUCLEOTIDE SEQUENCE</scope>
    <source>
        <strain evidence="1">Expedition CK06-06</strain>
    </source>
</reference>
<dbReference type="Gene3D" id="3.60.21.10">
    <property type="match status" value="1"/>
</dbReference>
<feature type="non-terminal residue" evidence="1">
    <location>
        <position position="230"/>
    </location>
</feature>
<dbReference type="EMBL" id="BARS01052662">
    <property type="protein sequence ID" value="GAG44482.1"/>
    <property type="molecule type" value="Genomic_DNA"/>
</dbReference>
<feature type="non-terminal residue" evidence="1">
    <location>
        <position position="1"/>
    </location>
</feature>
<evidence type="ECO:0008006" key="2">
    <source>
        <dbReference type="Google" id="ProtNLM"/>
    </source>
</evidence>
<dbReference type="PANTHER" id="PTHR30337">
    <property type="entry name" value="COMPONENT OF ATP-DEPENDENT DSDNA EXONUCLEASE"/>
    <property type="match status" value="1"/>
</dbReference>